<reference evidence="1" key="1">
    <citation type="journal article" date="2020" name="Phytopathology">
        <title>Genome sequence and comparative analysis of Colletotrichum gloeosporioides isolated from Liriodendron leaves.</title>
        <authorList>
            <person name="Fu F.F."/>
            <person name="Hao Z."/>
            <person name="Wang P."/>
            <person name="Lu Y."/>
            <person name="Xue L.J."/>
            <person name="Wei G."/>
            <person name="Tian Y."/>
            <person name="Baishi H."/>
            <person name="Xu H."/>
            <person name="Shi J."/>
            <person name="Cheng T."/>
            <person name="Wang G."/>
            <person name="Yi Y."/>
            <person name="Chen J."/>
        </authorList>
    </citation>
    <scope>NUCLEOTIDE SEQUENCE</scope>
    <source>
        <strain evidence="1">Lc1</strain>
    </source>
</reference>
<name>A0A8H4C4X6_COLGL</name>
<dbReference type="SUPFAM" id="SSF48056">
    <property type="entry name" value="Di-copper centre-containing domain"/>
    <property type="match status" value="1"/>
</dbReference>
<evidence type="ECO:0000313" key="2">
    <source>
        <dbReference type="Proteomes" id="UP000613401"/>
    </source>
</evidence>
<protein>
    <submittedName>
        <fullName evidence="1">Uncharacterized protein</fullName>
    </submittedName>
</protein>
<dbReference type="GeneID" id="69021475"/>
<accession>A0A8H4C4X6</accession>
<dbReference type="RefSeq" id="XP_045256665.1">
    <property type="nucleotide sequence ID" value="XM_045414199.1"/>
</dbReference>
<dbReference type="AlphaFoldDB" id="A0A8H4C4X6"/>
<reference evidence="1" key="2">
    <citation type="submission" date="2020-03" db="EMBL/GenBank/DDBJ databases">
        <authorList>
            <person name="Fu F.-F."/>
            <person name="Chen J."/>
        </authorList>
    </citation>
    <scope>NUCLEOTIDE SEQUENCE</scope>
    <source>
        <strain evidence="1">Lc1</strain>
    </source>
</reference>
<dbReference type="Gene3D" id="1.10.1280.10">
    <property type="entry name" value="Di-copper center containing domain from catechol oxidase"/>
    <property type="match status" value="1"/>
</dbReference>
<keyword evidence="2" id="KW-1185">Reference proteome</keyword>
<organism evidence="1 2">
    <name type="scientific">Colletotrichum gloeosporioides</name>
    <name type="common">Anthracnose fungus</name>
    <name type="synonym">Glomerella cingulata</name>
    <dbReference type="NCBI Taxonomy" id="474922"/>
    <lineage>
        <taxon>Eukaryota</taxon>
        <taxon>Fungi</taxon>
        <taxon>Dikarya</taxon>
        <taxon>Ascomycota</taxon>
        <taxon>Pezizomycotina</taxon>
        <taxon>Sordariomycetes</taxon>
        <taxon>Hypocreomycetidae</taxon>
        <taxon>Glomerellales</taxon>
        <taxon>Glomerellaceae</taxon>
        <taxon>Colletotrichum</taxon>
        <taxon>Colletotrichum gloeosporioides species complex</taxon>
    </lineage>
</organism>
<dbReference type="EMBL" id="WVTB01000114">
    <property type="protein sequence ID" value="KAF3797501.1"/>
    <property type="molecule type" value="Genomic_DNA"/>
</dbReference>
<dbReference type="InterPro" id="IPR008922">
    <property type="entry name" value="Di-copper_centre_dom_sf"/>
</dbReference>
<gene>
    <name evidence="1" type="ORF">GCG54_00014361</name>
</gene>
<dbReference type="Proteomes" id="UP000613401">
    <property type="component" value="Unassembled WGS sequence"/>
</dbReference>
<evidence type="ECO:0000313" key="1">
    <source>
        <dbReference type="EMBL" id="KAF3797501.1"/>
    </source>
</evidence>
<proteinExistence type="predicted"/>
<sequence>MHRPVKSGGAAIANIRYSKHASYQIVRYSQSGQVGNNADREDALSHNEKFTDPEENIEDHNIHVRAWLDGTIVIDVSGGQTNIQITTSASDWSGGERQHNLFLIRRTTRLKSTSLKHEEGIKTSSVSSEDGHNGMHVAVGGFFQGSEYKADPIHGTNGYIGVNETASYDPIF</sequence>
<comment type="caution">
    <text evidence="1">The sequence shown here is derived from an EMBL/GenBank/DDBJ whole genome shotgun (WGS) entry which is preliminary data.</text>
</comment>